<feature type="transmembrane region" description="Helical" evidence="7">
    <location>
        <begin position="75"/>
        <end position="93"/>
    </location>
</feature>
<dbReference type="AlphaFoldDB" id="A0A1Y1S112"/>
<evidence type="ECO:0000256" key="5">
    <source>
        <dbReference type="ARBA" id="ARBA00022989"/>
    </source>
</evidence>
<feature type="transmembrane region" description="Helical" evidence="7">
    <location>
        <begin position="209"/>
        <end position="231"/>
    </location>
</feature>
<keyword evidence="5 7" id="KW-1133">Transmembrane helix</keyword>
<feature type="transmembrane region" description="Helical" evidence="7">
    <location>
        <begin position="302"/>
        <end position="323"/>
    </location>
</feature>
<dbReference type="InterPro" id="IPR004681">
    <property type="entry name" value="TRAP_DctM"/>
</dbReference>
<comment type="caution">
    <text evidence="9">The sequence shown here is derived from an EMBL/GenBank/DDBJ whole genome shotgun (WGS) entry which is preliminary data.</text>
</comment>
<dbReference type="GO" id="GO:0005886">
    <property type="term" value="C:plasma membrane"/>
    <property type="evidence" value="ECO:0007669"/>
    <property type="project" value="UniProtKB-SubCell"/>
</dbReference>
<evidence type="ECO:0000256" key="1">
    <source>
        <dbReference type="ARBA" id="ARBA00004429"/>
    </source>
</evidence>
<protein>
    <submittedName>
        <fullName evidence="9">ABC transporter permease</fullName>
    </submittedName>
</protein>
<dbReference type="Proteomes" id="UP000192343">
    <property type="component" value="Unassembled WGS sequence"/>
</dbReference>
<evidence type="ECO:0000259" key="8">
    <source>
        <dbReference type="Pfam" id="PF06808"/>
    </source>
</evidence>
<sequence length="423" mass="45222">MLFLIGGFLLLIVIGFPIVFSLALISFFYLLAFDIPVITMAQKMVSGIDSYALLAVPFFILAGNLMNNGGVTQRLFRFASSLVGWIPGGLGHANVVASMIFAGMSGAAIADAGGLGTIEIKAMKDEGFDIDFAAGVTAASSTIGPIIPPSIPMVIYASIANVSVGKLFLAGALPGLLMGLALMILIFIIAEMRKYPVHSRFDIREAGNAFAEGFLPLITPGIILGGILGGVFSPTEAAIVASTYALILGMFVYKEIKFSDLYHIIMETVKTTSMVIYIISAASIYGFLLGREQVPQSVGTFLFTISQTPAVIIFIIIVFLLIIGCFLETTASLILLTPILVPPILQLGLDPVHFGVLMVLTLMIGLITPPVGVVLYITSNIARISFEKTMKATLPFLVPLVIVLLCVAYWPEMVMFLPNLLIK</sequence>
<comment type="subcellular location">
    <subcellularLocation>
        <location evidence="1">Cell inner membrane</location>
        <topology evidence="1">Multi-pass membrane protein</topology>
    </subcellularLocation>
</comment>
<evidence type="ECO:0000256" key="3">
    <source>
        <dbReference type="ARBA" id="ARBA00022519"/>
    </source>
</evidence>
<reference evidence="9 10" key="1">
    <citation type="submission" date="2017-03" db="EMBL/GenBank/DDBJ databases">
        <title>Draft Genome sequence of Marispirochaeta sp. strain JC444.</title>
        <authorList>
            <person name="Shivani Y."/>
            <person name="Subhash Y."/>
            <person name="Sasikala C."/>
            <person name="Ramana C."/>
        </authorList>
    </citation>
    <scope>NUCLEOTIDE SEQUENCE [LARGE SCALE GENOMIC DNA]</scope>
    <source>
        <strain evidence="9 10">JC444</strain>
    </source>
</reference>
<keyword evidence="6 7" id="KW-0472">Membrane</keyword>
<keyword evidence="4 7" id="KW-0812">Transmembrane</keyword>
<proteinExistence type="predicted"/>
<feature type="transmembrane region" description="Helical" evidence="7">
    <location>
        <begin position="167"/>
        <end position="189"/>
    </location>
</feature>
<organism evidence="9 10">
    <name type="scientific">Marispirochaeta aestuarii</name>
    <dbReference type="NCBI Taxonomy" id="1963862"/>
    <lineage>
        <taxon>Bacteria</taxon>
        <taxon>Pseudomonadati</taxon>
        <taxon>Spirochaetota</taxon>
        <taxon>Spirochaetia</taxon>
        <taxon>Spirochaetales</taxon>
        <taxon>Spirochaetaceae</taxon>
        <taxon>Marispirochaeta</taxon>
    </lineage>
</organism>
<feature type="transmembrane region" description="Helical" evidence="7">
    <location>
        <begin position="330"/>
        <end position="349"/>
    </location>
</feature>
<gene>
    <name evidence="9" type="ORF">B4O97_06350</name>
</gene>
<dbReference type="RefSeq" id="WP_083049308.1">
    <property type="nucleotide sequence ID" value="NZ_MWQY01000006.1"/>
</dbReference>
<evidence type="ECO:0000313" key="10">
    <source>
        <dbReference type="Proteomes" id="UP000192343"/>
    </source>
</evidence>
<dbReference type="STRING" id="1963862.B4O97_06350"/>
<feature type="transmembrane region" description="Helical" evidence="7">
    <location>
        <begin position="274"/>
        <end position="290"/>
    </location>
</feature>
<keyword evidence="2" id="KW-1003">Cell membrane</keyword>
<evidence type="ECO:0000256" key="6">
    <source>
        <dbReference type="ARBA" id="ARBA00023136"/>
    </source>
</evidence>
<dbReference type="EMBL" id="MWQY01000006">
    <property type="protein sequence ID" value="ORC36208.1"/>
    <property type="molecule type" value="Genomic_DNA"/>
</dbReference>
<feature type="transmembrane region" description="Helical" evidence="7">
    <location>
        <begin position="389"/>
        <end position="410"/>
    </location>
</feature>
<dbReference type="NCBIfam" id="TIGR00786">
    <property type="entry name" value="dctM"/>
    <property type="match status" value="1"/>
</dbReference>
<dbReference type="InterPro" id="IPR010656">
    <property type="entry name" value="DctM"/>
</dbReference>
<feature type="transmembrane region" description="Helical" evidence="7">
    <location>
        <begin position="237"/>
        <end position="253"/>
    </location>
</feature>
<feature type="transmembrane region" description="Helical" evidence="7">
    <location>
        <begin position="355"/>
        <end position="377"/>
    </location>
</feature>
<feature type="transmembrane region" description="Helical" evidence="7">
    <location>
        <begin position="7"/>
        <end position="32"/>
    </location>
</feature>
<accession>A0A1Y1S112</accession>
<dbReference type="Pfam" id="PF06808">
    <property type="entry name" value="DctM"/>
    <property type="match status" value="1"/>
</dbReference>
<feature type="domain" description="TRAP C4-dicarboxylate transport system permease DctM subunit" evidence="8">
    <location>
        <begin position="6"/>
        <end position="413"/>
    </location>
</feature>
<dbReference type="PANTHER" id="PTHR33362">
    <property type="entry name" value="SIALIC ACID TRAP TRANSPORTER PERMEASE PROTEIN SIAT-RELATED"/>
    <property type="match status" value="1"/>
</dbReference>
<name>A0A1Y1S112_9SPIO</name>
<dbReference type="PANTHER" id="PTHR33362:SF3">
    <property type="entry name" value="SIALIC ACID TRAP TRANSPORTER PERMEASE PROTEIN SIAT"/>
    <property type="match status" value="1"/>
</dbReference>
<evidence type="ECO:0000313" key="9">
    <source>
        <dbReference type="EMBL" id="ORC36208.1"/>
    </source>
</evidence>
<dbReference type="PIRSF" id="PIRSF006066">
    <property type="entry name" value="HI0050"/>
    <property type="match status" value="1"/>
</dbReference>
<evidence type="ECO:0000256" key="4">
    <source>
        <dbReference type="ARBA" id="ARBA00022692"/>
    </source>
</evidence>
<keyword evidence="10" id="KW-1185">Reference proteome</keyword>
<dbReference type="GO" id="GO:0022857">
    <property type="term" value="F:transmembrane transporter activity"/>
    <property type="evidence" value="ECO:0007669"/>
    <property type="project" value="TreeGrafter"/>
</dbReference>
<keyword evidence="3" id="KW-0997">Cell inner membrane</keyword>
<evidence type="ECO:0000256" key="7">
    <source>
        <dbReference type="SAM" id="Phobius"/>
    </source>
</evidence>
<evidence type="ECO:0000256" key="2">
    <source>
        <dbReference type="ARBA" id="ARBA00022475"/>
    </source>
</evidence>
<feature type="transmembrane region" description="Helical" evidence="7">
    <location>
        <begin position="44"/>
        <end position="63"/>
    </location>
</feature>